<dbReference type="EMBL" id="ADLV01000015">
    <property type="protein sequence ID" value="EGK02951.1"/>
    <property type="molecule type" value="Genomic_DNA"/>
</dbReference>
<dbReference type="RefSeq" id="WP_006798716.1">
    <property type="nucleotide sequence ID" value="NZ_GL891980.1"/>
</dbReference>
<dbReference type="AlphaFoldDB" id="F5IUQ1"/>
<dbReference type="GO" id="GO:0008374">
    <property type="term" value="F:O-acyltransferase activity"/>
    <property type="evidence" value="ECO:0007669"/>
    <property type="project" value="TreeGrafter"/>
</dbReference>
<dbReference type="PANTHER" id="PTHR23416">
    <property type="entry name" value="SIALIC ACID SYNTHASE-RELATED"/>
    <property type="match status" value="1"/>
</dbReference>
<dbReference type="STRING" id="742766.HMPREF9455_01201"/>
<dbReference type="Gene3D" id="2.160.10.10">
    <property type="entry name" value="Hexapeptide repeat proteins"/>
    <property type="match status" value="1"/>
</dbReference>
<reference evidence="5 6" key="1">
    <citation type="submission" date="2011-04" db="EMBL/GenBank/DDBJ databases">
        <title>The Genome Sequence of Dysgonomonas gadei ATCC BAA-286.</title>
        <authorList>
            <consortium name="The Broad Institute Genome Sequencing Platform"/>
            <person name="Earl A."/>
            <person name="Ward D."/>
            <person name="Feldgarden M."/>
            <person name="Gevers D."/>
            <person name="Pudlo N."/>
            <person name="Martens E."/>
            <person name="Allen-Vercoe E."/>
            <person name="Young S.K."/>
            <person name="Zeng Q."/>
            <person name="Gargeya S."/>
            <person name="Fitzgerald M."/>
            <person name="Haas B."/>
            <person name="Abouelleil A."/>
            <person name="Alvarado L."/>
            <person name="Arachchi H.M."/>
            <person name="Berlin A."/>
            <person name="Brown A."/>
            <person name="Chapman S.B."/>
            <person name="Chen Z."/>
            <person name="Dunbar C."/>
            <person name="Freedman E."/>
            <person name="Gearin G."/>
            <person name="Gellesch M."/>
            <person name="Goldberg J."/>
            <person name="Griggs A."/>
            <person name="Gujja S."/>
            <person name="Heiman D."/>
            <person name="Howarth C."/>
            <person name="Larson L."/>
            <person name="Lui A."/>
            <person name="MacDonald P.J.P."/>
            <person name="Mehta T."/>
            <person name="Montmayeur A."/>
            <person name="Murphy C."/>
            <person name="Neiman D."/>
            <person name="Pearson M."/>
            <person name="Priest M."/>
            <person name="Roberts A."/>
            <person name="Saif S."/>
            <person name="Shea T."/>
            <person name="Shenoy N."/>
            <person name="Sisk P."/>
            <person name="Stolte C."/>
            <person name="Sykes S."/>
            <person name="Yandava C."/>
            <person name="Wortman J."/>
            <person name="Nusbaum C."/>
            <person name="Birren B."/>
        </authorList>
    </citation>
    <scope>NUCLEOTIDE SEQUENCE [LARGE SCALE GENOMIC DNA]</scope>
    <source>
        <strain evidence="5 6">ATCC BAA-286</strain>
    </source>
</reference>
<dbReference type="InterPro" id="IPR001451">
    <property type="entry name" value="Hexapep"/>
</dbReference>
<dbReference type="InterPro" id="IPR011004">
    <property type="entry name" value="Trimer_LpxA-like_sf"/>
</dbReference>
<dbReference type="Pfam" id="PF00132">
    <property type="entry name" value="Hexapep"/>
    <property type="match status" value="1"/>
</dbReference>
<comment type="caution">
    <text evidence="5">The sequence shown here is derived from an EMBL/GenBank/DDBJ whole genome shotgun (WGS) entry which is preliminary data.</text>
</comment>
<evidence type="ECO:0008006" key="7">
    <source>
        <dbReference type="Google" id="ProtNLM"/>
    </source>
</evidence>
<sequence>MSKRENPNCFIIIAKEIGRFIKALRLYIFNIFFSKIPFFVLRKPIIRCYLTLGKKSYIAPNLKLLNKDFKKNKIVVGNNCIINPDCLLDGRQGQIIINDNVDIARGTWIFTLEHDPHSDYHKLKRGDVIIEDHVWVASRVIILPGVTIGRGAVVACGAVVTKDVPAYSIVGGIPAKVIGTRKSKLLYDLHYFPYMTV</sequence>
<organism evidence="5 6">
    <name type="scientific">Dysgonomonas gadei ATCC BAA-286</name>
    <dbReference type="NCBI Taxonomy" id="742766"/>
    <lineage>
        <taxon>Bacteria</taxon>
        <taxon>Pseudomonadati</taxon>
        <taxon>Bacteroidota</taxon>
        <taxon>Bacteroidia</taxon>
        <taxon>Bacteroidales</taxon>
        <taxon>Dysgonomonadaceae</taxon>
        <taxon>Dysgonomonas</taxon>
    </lineage>
</organism>
<dbReference type="PANTHER" id="PTHR23416:SF23">
    <property type="entry name" value="ACETYLTRANSFERASE C18B11.09C-RELATED"/>
    <property type="match status" value="1"/>
</dbReference>
<comment type="similarity">
    <text evidence="1">Belongs to the transferase hexapeptide repeat family.</text>
</comment>
<name>F5IUQ1_9BACT</name>
<evidence type="ECO:0000313" key="6">
    <source>
        <dbReference type="Proteomes" id="UP000004913"/>
    </source>
</evidence>
<evidence type="ECO:0000256" key="1">
    <source>
        <dbReference type="ARBA" id="ARBA00007274"/>
    </source>
</evidence>
<accession>F5IUQ1</accession>
<protein>
    <recommendedName>
        <fullName evidence="7">Maltose/galactoside acetyltransferase domain-containing protein</fullName>
    </recommendedName>
</protein>
<dbReference type="GO" id="GO:0005829">
    <property type="term" value="C:cytosol"/>
    <property type="evidence" value="ECO:0007669"/>
    <property type="project" value="TreeGrafter"/>
</dbReference>
<dbReference type="eggNOG" id="COG0110">
    <property type="taxonomic scope" value="Bacteria"/>
</dbReference>
<gene>
    <name evidence="5" type="ORF">HMPREF9455_01201</name>
</gene>
<evidence type="ECO:0000313" key="5">
    <source>
        <dbReference type="EMBL" id="EGK02951.1"/>
    </source>
</evidence>
<dbReference type="CDD" id="cd04647">
    <property type="entry name" value="LbH_MAT_like"/>
    <property type="match status" value="1"/>
</dbReference>
<keyword evidence="4" id="KW-0012">Acyltransferase</keyword>
<dbReference type="Proteomes" id="UP000004913">
    <property type="component" value="Unassembled WGS sequence"/>
</dbReference>
<keyword evidence="2" id="KW-0808">Transferase</keyword>
<evidence type="ECO:0000256" key="3">
    <source>
        <dbReference type="ARBA" id="ARBA00022737"/>
    </source>
</evidence>
<dbReference type="InterPro" id="IPR018357">
    <property type="entry name" value="Hexapep_transf_CS"/>
</dbReference>
<dbReference type="InterPro" id="IPR051159">
    <property type="entry name" value="Hexapeptide_acetyltransf"/>
</dbReference>
<evidence type="ECO:0000256" key="4">
    <source>
        <dbReference type="ARBA" id="ARBA00023315"/>
    </source>
</evidence>
<proteinExistence type="inferred from homology"/>
<keyword evidence="3" id="KW-0677">Repeat</keyword>
<dbReference type="PROSITE" id="PS00101">
    <property type="entry name" value="HEXAPEP_TRANSFERASES"/>
    <property type="match status" value="1"/>
</dbReference>
<keyword evidence="6" id="KW-1185">Reference proteome</keyword>
<dbReference type="SUPFAM" id="SSF51161">
    <property type="entry name" value="Trimeric LpxA-like enzymes"/>
    <property type="match status" value="1"/>
</dbReference>
<evidence type="ECO:0000256" key="2">
    <source>
        <dbReference type="ARBA" id="ARBA00022679"/>
    </source>
</evidence>
<dbReference type="OrthoDB" id="9812571at2"/>
<dbReference type="HOGENOM" id="CLU_051638_7_2_10"/>